<evidence type="ECO:0000313" key="3">
    <source>
        <dbReference type="EMBL" id="MBT0768543.1"/>
    </source>
</evidence>
<organism evidence="3 4">
    <name type="scientific">Kineosporia corallincola</name>
    <dbReference type="NCBI Taxonomy" id="2835133"/>
    <lineage>
        <taxon>Bacteria</taxon>
        <taxon>Bacillati</taxon>
        <taxon>Actinomycetota</taxon>
        <taxon>Actinomycetes</taxon>
        <taxon>Kineosporiales</taxon>
        <taxon>Kineosporiaceae</taxon>
        <taxon>Kineosporia</taxon>
    </lineage>
</organism>
<gene>
    <name evidence="3" type="ORF">KIH74_06375</name>
</gene>
<evidence type="ECO:0000259" key="1">
    <source>
        <dbReference type="PROSITE" id="PS50883"/>
    </source>
</evidence>
<protein>
    <submittedName>
        <fullName evidence="3">EAL domain-containing protein</fullName>
    </submittedName>
</protein>
<dbReference type="InterPro" id="IPR043128">
    <property type="entry name" value="Rev_trsase/Diguanyl_cyclase"/>
</dbReference>
<dbReference type="InterPro" id="IPR029787">
    <property type="entry name" value="Nucleotide_cyclase"/>
</dbReference>
<dbReference type="Pfam" id="PF00563">
    <property type="entry name" value="EAL"/>
    <property type="match status" value="1"/>
</dbReference>
<dbReference type="SUPFAM" id="SSF55073">
    <property type="entry name" value="Nucleotide cyclase"/>
    <property type="match status" value="1"/>
</dbReference>
<keyword evidence="4" id="KW-1185">Reference proteome</keyword>
<sequence length="522" mass="56392">MTPHRMTSSASVALHRLLVRQLRRLELDPQRPPAPEAWNRLLEQVSATYDQADNDRYLMERSLEVSSTEMRGLHESLSRKALMDELTGLPNRRALVERLEQLVASQRPDGPAVAVLFIDLDGFKLVNDSLGHEAGDELLVRTASRLRSVCRAEDVVARLGGDEFIVAGSFATAEKARALAEQIAVELGVPLTIKNREVVVSASIGLALSRVEDTVPAVSTDILLQRADLAMYASKRSGRARLSVFDTTMQLDVDRKLRIVSQLRTAISAGQLTLRYQPLTSLAQQRIIGAEALVSWQPPGSPLLTPADFVPIAEEYRMIADLDVWVLREACRRAARWSPGHGIVTVNMSVQTLDSIDLVTLVRDTLAGTGLLAGQLVLELTERAYLSDAPAVLANFAGVRELGVRLAMDDFGSGQSALARLRTVPVQVLKLDQSMTAAVDQHEESAAIAGAAVSLGHALGHRVVALGVERRAQAEILRALGCDVAQGGLFGPAAGPEALDPLFASEQTSEQTPEQNAEIATG</sequence>
<dbReference type="SMART" id="SM00267">
    <property type="entry name" value="GGDEF"/>
    <property type="match status" value="1"/>
</dbReference>
<comment type="caution">
    <text evidence="3">The sequence shown here is derived from an EMBL/GenBank/DDBJ whole genome shotgun (WGS) entry which is preliminary data.</text>
</comment>
<dbReference type="Gene3D" id="3.30.70.270">
    <property type="match status" value="1"/>
</dbReference>
<dbReference type="Gene3D" id="3.20.20.450">
    <property type="entry name" value="EAL domain"/>
    <property type="match status" value="1"/>
</dbReference>
<evidence type="ECO:0000259" key="2">
    <source>
        <dbReference type="PROSITE" id="PS50887"/>
    </source>
</evidence>
<feature type="domain" description="GGDEF" evidence="2">
    <location>
        <begin position="111"/>
        <end position="247"/>
    </location>
</feature>
<dbReference type="InterPro" id="IPR001633">
    <property type="entry name" value="EAL_dom"/>
</dbReference>
<dbReference type="InterPro" id="IPR000160">
    <property type="entry name" value="GGDEF_dom"/>
</dbReference>
<proteinExistence type="predicted"/>
<dbReference type="PROSITE" id="PS50883">
    <property type="entry name" value="EAL"/>
    <property type="match status" value="1"/>
</dbReference>
<dbReference type="InterPro" id="IPR035919">
    <property type="entry name" value="EAL_sf"/>
</dbReference>
<name>A0ABS5TBT1_9ACTN</name>
<dbReference type="EMBL" id="JAHBAY010000002">
    <property type="protein sequence ID" value="MBT0768543.1"/>
    <property type="molecule type" value="Genomic_DNA"/>
</dbReference>
<dbReference type="SMART" id="SM00052">
    <property type="entry name" value="EAL"/>
    <property type="match status" value="1"/>
</dbReference>
<dbReference type="Pfam" id="PF00990">
    <property type="entry name" value="GGDEF"/>
    <property type="match status" value="1"/>
</dbReference>
<dbReference type="RefSeq" id="WP_214154837.1">
    <property type="nucleotide sequence ID" value="NZ_JAHBAY010000002.1"/>
</dbReference>
<dbReference type="InterPro" id="IPR052155">
    <property type="entry name" value="Biofilm_reg_signaling"/>
</dbReference>
<dbReference type="PANTHER" id="PTHR44757:SF2">
    <property type="entry name" value="BIOFILM ARCHITECTURE MAINTENANCE PROTEIN MBAA"/>
    <property type="match status" value="1"/>
</dbReference>
<dbReference type="NCBIfam" id="TIGR00254">
    <property type="entry name" value="GGDEF"/>
    <property type="match status" value="1"/>
</dbReference>
<dbReference type="PROSITE" id="PS50887">
    <property type="entry name" value="GGDEF"/>
    <property type="match status" value="1"/>
</dbReference>
<dbReference type="CDD" id="cd01948">
    <property type="entry name" value="EAL"/>
    <property type="match status" value="1"/>
</dbReference>
<dbReference type="SUPFAM" id="SSF141868">
    <property type="entry name" value="EAL domain-like"/>
    <property type="match status" value="1"/>
</dbReference>
<reference evidence="3 4" key="1">
    <citation type="submission" date="2021-05" db="EMBL/GenBank/DDBJ databases">
        <title>Kineosporia and Streptomyces sp. nov. two new marine actinobacteria isolated from Coral.</title>
        <authorList>
            <person name="Buangrab K."/>
            <person name="Sutthacheep M."/>
            <person name="Yeemin T."/>
            <person name="Harunari E."/>
            <person name="Igarashi Y."/>
            <person name="Kanchanasin P."/>
            <person name="Tanasupawat S."/>
            <person name="Phongsopitanun W."/>
        </authorList>
    </citation>
    <scope>NUCLEOTIDE SEQUENCE [LARGE SCALE GENOMIC DNA]</scope>
    <source>
        <strain evidence="3 4">J2-2</strain>
    </source>
</reference>
<accession>A0ABS5TBT1</accession>
<dbReference type="Proteomes" id="UP001197247">
    <property type="component" value="Unassembled WGS sequence"/>
</dbReference>
<dbReference type="PANTHER" id="PTHR44757">
    <property type="entry name" value="DIGUANYLATE CYCLASE DGCP"/>
    <property type="match status" value="1"/>
</dbReference>
<evidence type="ECO:0000313" key="4">
    <source>
        <dbReference type="Proteomes" id="UP001197247"/>
    </source>
</evidence>
<feature type="domain" description="EAL" evidence="1">
    <location>
        <begin position="256"/>
        <end position="507"/>
    </location>
</feature>
<dbReference type="CDD" id="cd01949">
    <property type="entry name" value="GGDEF"/>
    <property type="match status" value="1"/>
</dbReference>